<dbReference type="Proteomes" id="UP001174909">
    <property type="component" value="Unassembled WGS sequence"/>
</dbReference>
<dbReference type="EMBL" id="CASHTH010001839">
    <property type="protein sequence ID" value="CAI8020620.1"/>
    <property type="molecule type" value="Genomic_DNA"/>
</dbReference>
<reference evidence="1" key="1">
    <citation type="submission" date="2023-03" db="EMBL/GenBank/DDBJ databases">
        <authorList>
            <person name="Steffen K."/>
            <person name="Cardenas P."/>
        </authorList>
    </citation>
    <scope>NUCLEOTIDE SEQUENCE</scope>
</reference>
<comment type="caution">
    <text evidence="1">The sequence shown here is derived from an EMBL/GenBank/DDBJ whole genome shotgun (WGS) entry which is preliminary data.</text>
</comment>
<accession>A0AA35WN86</accession>
<dbReference type="AlphaFoldDB" id="A0AA35WN86"/>
<evidence type="ECO:0000313" key="1">
    <source>
        <dbReference type="EMBL" id="CAI8020620.1"/>
    </source>
</evidence>
<name>A0AA35WN86_GEOBA</name>
<evidence type="ECO:0000313" key="2">
    <source>
        <dbReference type="Proteomes" id="UP001174909"/>
    </source>
</evidence>
<organism evidence="1 2">
    <name type="scientific">Geodia barretti</name>
    <name type="common">Barrett's horny sponge</name>
    <dbReference type="NCBI Taxonomy" id="519541"/>
    <lineage>
        <taxon>Eukaryota</taxon>
        <taxon>Metazoa</taxon>
        <taxon>Porifera</taxon>
        <taxon>Demospongiae</taxon>
        <taxon>Heteroscleromorpha</taxon>
        <taxon>Tetractinellida</taxon>
        <taxon>Astrophorina</taxon>
        <taxon>Geodiidae</taxon>
        <taxon>Geodia</taxon>
    </lineage>
</organism>
<protein>
    <submittedName>
        <fullName evidence="1">Uncharacterized protein</fullName>
    </submittedName>
</protein>
<keyword evidence="2" id="KW-1185">Reference proteome</keyword>
<gene>
    <name evidence="1" type="ORF">GBAR_LOCUS12320</name>
</gene>
<sequence>MEPISGRFNAQINPETGAATVEKNGIAVTIKPFDEVELFALTEDPRVNPYLLVEKSGAVEPIYTVFDITIHNRDNRRVLVDDTAILVDGNGVQYANLSNAYFDSLYDDVNLSQRNSSEGAYPYIPTAHGYYPYYGHYQSYIDAEALELGRIAIENHIFEGAKLFSGAKRSGFLIFDRLETAATDIRIVIPQVRIIHPNGKEDKLEFKLDFRQVLR</sequence>
<proteinExistence type="predicted"/>